<organism evidence="4 5">
    <name type="scientific">Fistulina hepatica ATCC 64428</name>
    <dbReference type="NCBI Taxonomy" id="1128425"/>
    <lineage>
        <taxon>Eukaryota</taxon>
        <taxon>Fungi</taxon>
        <taxon>Dikarya</taxon>
        <taxon>Basidiomycota</taxon>
        <taxon>Agaricomycotina</taxon>
        <taxon>Agaricomycetes</taxon>
        <taxon>Agaricomycetidae</taxon>
        <taxon>Agaricales</taxon>
        <taxon>Fistulinaceae</taxon>
        <taxon>Fistulina</taxon>
    </lineage>
</organism>
<dbReference type="AlphaFoldDB" id="A0A0D7AGP1"/>
<evidence type="ECO:0000313" key="4">
    <source>
        <dbReference type="EMBL" id="KIY49061.1"/>
    </source>
</evidence>
<feature type="region of interest" description="Disordered" evidence="2">
    <location>
        <begin position="1"/>
        <end position="33"/>
    </location>
</feature>
<evidence type="ECO:0000256" key="2">
    <source>
        <dbReference type="SAM" id="MobiDB-lite"/>
    </source>
</evidence>
<keyword evidence="5" id="KW-1185">Reference proteome</keyword>
<feature type="domain" description="Fe2OG dioxygenase" evidence="3">
    <location>
        <begin position="205"/>
        <end position="319"/>
    </location>
</feature>
<dbReference type="OrthoDB" id="406156at2759"/>
<dbReference type="InterPro" id="IPR026992">
    <property type="entry name" value="DIOX_N"/>
</dbReference>
<dbReference type="Pfam" id="PF03171">
    <property type="entry name" value="2OG-FeII_Oxy"/>
    <property type="match status" value="1"/>
</dbReference>
<dbReference type="InterPro" id="IPR005123">
    <property type="entry name" value="Oxoglu/Fe-dep_dioxygenase_dom"/>
</dbReference>
<dbReference type="PANTHER" id="PTHR47990">
    <property type="entry name" value="2-OXOGLUTARATE (2OG) AND FE(II)-DEPENDENT OXYGENASE SUPERFAMILY PROTEIN-RELATED"/>
    <property type="match status" value="1"/>
</dbReference>
<name>A0A0D7AGP1_9AGAR</name>
<dbReference type="EMBL" id="KN881728">
    <property type="protein sequence ID" value="KIY49061.1"/>
    <property type="molecule type" value="Genomic_DNA"/>
</dbReference>
<dbReference type="PRINTS" id="PR00682">
    <property type="entry name" value="IPNSYNTHASE"/>
</dbReference>
<dbReference type="Pfam" id="PF14226">
    <property type="entry name" value="DIOX_N"/>
    <property type="match status" value="1"/>
</dbReference>
<evidence type="ECO:0000256" key="1">
    <source>
        <dbReference type="RuleBase" id="RU003682"/>
    </source>
</evidence>
<evidence type="ECO:0000259" key="3">
    <source>
        <dbReference type="PROSITE" id="PS51471"/>
    </source>
</evidence>
<dbReference type="Proteomes" id="UP000054144">
    <property type="component" value="Unassembled WGS sequence"/>
</dbReference>
<dbReference type="InterPro" id="IPR027443">
    <property type="entry name" value="IPNS-like_sf"/>
</dbReference>
<dbReference type="Gene3D" id="2.60.120.330">
    <property type="entry name" value="B-lactam Antibiotic, Isopenicillin N Synthase, Chain"/>
    <property type="match status" value="1"/>
</dbReference>
<sequence length="384" mass="43524">MATATISLPSQPTSFQGATAPCEPPPLPKWEKPPDTKEYADWADILTVNLSLYSSHKEVLVETVRTALQRDGFFYVVGHGIPLEKIERQFDIAKQAFDAVSLEEKLKHLAPIVEKGCYGGYKLVKMWELNHGVKDSIEHYDFNFLRDSASDAVARHPKALRPYVPEARGFMDELRQSVLRRITSLIDAVLDLPEGTLWDLHEGKGLKSTRDLFRYQMYNPLSKEEAKMTNGVMLNGHTDIGAITLLVSQPVAGLQVLMPDDVWRYVKYKEGSIVVNIGDQLSLKTGGILKGTMHRGEFISPPSDQVHLRRLGVFYFVDFAGHTPLDLFPSETVRERGRIMFQDHVPTAEEWRVIRTQSYGLAKFIKGEEYDVEIINGAELRHYH</sequence>
<evidence type="ECO:0000313" key="5">
    <source>
        <dbReference type="Proteomes" id="UP000054144"/>
    </source>
</evidence>
<protein>
    <submittedName>
        <fullName evidence="4">Clavaminate synthase-like protein</fullName>
    </submittedName>
</protein>
<gene>
    <name evidence="4" type="ORF">FISHEDRAFT_42161</name>
</gene>
<accession>A0A0D7AGP1</accession>
<dbReference type="PROSITE" id="PS51471">
    <property type="entry name" value="FE2OG_OXY"/>
    <property type="match status" value="1"/>
</dbReference>
<keyword evidence="1" id="KW-0560">Oxidoreductase</keyword>
<dbReference type="InterPro" id="IPR050231">
    <property type="entry name" value="Iron_ascorbate_oxido_reductase"/>
</dbReference>
<dbReference type="SUPFAM" id="SSF51197">
    <property type="entry name" value="Clavaminate synthase-like"/>
    <property type="match status" value="1"/>
</dbReference>
<feature type="compositionally biased region" description="Polar residues" evidence="2">
    <location>
        <begin position="1"/>
        <end position="17"/>
    </location>
</feature>
<proteinExistence type="inferred from homology"/>
<reference evidence="4 5" key="1">
    <citation type="journal article" date="2015" name="Fungal Genet. Biol.">
        <title>Evolution of novel wood decay mechanisms in Agaricales revealed by the genome sequences of Fistulina hepatica and Cylindrobasidium torrendii.</title>
        <authorList>
            <person name="Floudas D."/>
            <person name="Held B.W."/>
            <person name="Riley R."/>
            <person name="Nagy L.G."/>
            <person name="Koehler G."/>
            <person name="Ransdell A.S."/>
            <person name="Younus H."/>
            <person name="Chow J."/>
            <person name="Chiniquy J."/>
            <person name="Lipzen A."/>
            <person name="Tritt A."/>
            <person name="Sun H."/>
            <person name="Haridas S."/>
            <person name="LaButti K."/>
            <person name="Ohm R.A."/>
            <person name="Kues U."/>
            <person name="Blanchette R.A."/>
            <person name="Grigoriev I.V."/>
            <person name="Minto R.E."/>
            <person name="Hibbett D.S."/>
        </authorList>
    </citation>
    <scope>NUCLEOTIDE SEQUENCE [LARGE SCALE GENOMIC DNA]</scope>
    <source>
        <strain evidence="4 5">ATCC 64428</strain>
    </source>
</reference>
<keyword evidence="1" id="KW-0408">Iron</keyword>
<dbReference type="InterPro" id="IPR044861">
    <property type="entry name" value="IPNS-like_FE2OG_OXY"/>
</dbReference>
<dbReference type="GO" id="GO:0046872">
    <property type="term" value="F:metal ion binding"/>
    <property type="evidence" value="ECO:0007669"/>
    <property type="project" value="UniProtKB-KW"/>
</dbReference>
<comment type="similarity">
    <text evidence="1">Belongs to the iron/ascorbate-dependent oxidoreductase family.</text>
</comment>
<dbReference type="GO" id="GO:0016491">
    <property type="term" value="F:oxidoreductase activity"/>
    <property type="evidence" value="ECO:0007669"/>
    <property type="project" value="UniProtKB-KW"/>
</dbReference>
<keyword evidence="1" id="KW-0479">Metal-binding</keyword>